<dbReference type="Gene3D" id="3.40.50.150">
    <property type="entry name" value="Vaccinia Virus protein VP39"/>
    <property type="match status" value="1"/>
</dbReference>
<name>A0A6N6W6L8_9BURK</name>
<dbReference type="OrthoDB" id="511303at2"/>
<sequence length="275" mass="29929">MTQLISSEIDQRIENDHRTTAATFLGWPRNEIFRDVIGGGQADFNASIGHLSGDDRALLYAKYNQGRHLDELRHAFARLLGDHGNIARPTVVDLGCGPFTAGLSFAASLGPQEPFRYFGVDRATSMLSLGALLAERAREYGAFHPQTTCWFGDDLGRVDFGPARGEWTLVVASYLLASPTIDVGLLVASILTAVSSIGPGPAAVFYTNSANRNADAKYPTFRDALMQGGFELAVDDVERFADTNKSPKDVHYALLYRPAKTTIQMKGRTNEVAKA</sequence>
<gene>
    <name evidence="1" type="ORF">FSO04_33215</name>
</gene>
<comment type="caution">
    <text evidence="1">The sequence shown here is derived from an EMBL/GenBank/DDBJ whole genome shotgun (WGS) entry which is preliminary data.</text>
</comment>
<dbReference type="SUPFAM" id="SSF53335">
    <property type="entry name" value="S-adenosyl-L-methionine-dependent methyltransferases"/>
    <property type="match status" value="1"/>
</dbReference>
<organism evidence="1 2">
    <name type="scientific">Paraburkholderia madseniana</name>
    <dbReference type="NCBI Taxonomy" id="2599607"/>
    <lineage>
        <taxon>Bacteria</taxon>
        <taxon>Pseudomonadati</taxon>
        <taxon>Pseudomonadota</taxon>
        <taxon>Betaproteobacteria</taxon>
        <taxon>Burkholderiales</taxon>
        <taxon>Burkholderiaceae</taxon>
        <taxon>Paraburkholderia</taxon>
    </lineage>
</organism>
<accession>A0A6N6W6L8</accession>
<evidence type="ECO:0000313" key="1">
    <source>
        <dbReference type="EMBL" id="KAE8755629.1"/>
    </source>
</evidence>
<dbReference type="AlphaFoldDB" id="A0A6N6W6L8"/>
<proteinExistence type="predicted"/>
<dbReference type="InterPro" id="IPR029063">
    <property type="entry name" value="SAM-dependent_MTases_sf"/>
</dbReference>
<protein>
    <recommendedName>
        <fullName evidence="3">Methyltransferase domain-containing protein</fullName>
    </recommendedName>
</protein>
<dbReference type="EMBL" id="VOSW01000083">
    <property type="protein sequence ID" value="KAE8755629.1"/>
    <property type="molecule type" value="Genomic_DNA"/>
</dbReference>
<evidence type="ECO:0000313" key="2">
    <source>
        <dbReference type="Proteomes" id="UP000463700"/>
    </source>
</evidence>
<dbReference type="Proteomes" id="UP000463700">
    <property type="component" value="Unassembled WGS sequence"/>
</dbReference>
<dbReference type="RefSeq" id="WP_154565813.1">
    <property type="nucleotide sequence ID" value="NZ_VOSW01000083.1"/>
</dbReference>
<evidence type="ECO:0008006" key="3">
    <source>
        <dbReference type="Google" id="ProtNLM"/>
    </source>
</evidence>
<reference evidence="1 2" key="1">
    <citation type="journal article" date="2020" name="Int. J. Syst. Evol. Microbiol.">
        <title>Paraburkholderia madseniana sp. nov., a phenolic acid-degrading bacterium isolated from acidic forest soil.</title>
        <authorList>
            <person name="Wilhelm R.C."/>
            <person name="Murphy S.J.L."/>
            <person name="Feriancek N.M."/>
            <person name="Karasz D.C."/>
            <person name="DeRito C.M."/>
            <person name="Newman J.D."/>
            <person name="Buckley D.H."/>
        </authorList>
    </citation>
    <scope>NUCLEOTIDE SEQUENCE [LARGE SCALE GENOMIC DNA]</scope>
    <source>
        <strain evidence="1 2">RP11</strain>
    </source>
</reference>